<comment type="caution">
    <text evidence="3">The sequence shown here is derived from an EMBL/GenBank/DDBJ whole genome shotgun (WGS) entry which is preliminary data.</text>
</comment>
<evidence type="ECO:0000256" key="1">
    <source>
        <dbReference type="SAM" id="MobiDB-lite"/>
    </source>
</evidence>
<dbReference type="AlphaFoldDB" id="A0A5J4FWZ2"/>
<feature type="compositionally biased region" description="Low complexity" evidence="1">
    <location>
        <begin position="62"/>
        <end position="72"/>
    </location>
</feature>
<feature type="chain" id="PRO_5023874290" evidence="2">
    <location>
        <begin position="24"/>
        <end position="427"/>
    </location>
</feature>
<sequence>MKTILKSITTITLTCLAITGALAQTQPPQPPTPPSNNVSVHSDETKSSTSYSYSIKDDDNKGSSGNVSISTSSNDGSYSFRLRYDGSKDDQIKKLLYKEMGTNNLDTSGSKDVWITKSGGEEVYEIKFGKGKLNMDVDKEIASEAIANKIAEIGKTVRTIITGQKEGDREAERLQREADRLQRDADRMRREADRLQQQEQRNIDRIKREADRLAREAERAGDNARRSGGVSAVVIELLKEDKTYYDGLDNGTAWVLPKLLPLLMSQLEKDGFIKTGEDINILNEESGMYINGNRISKMTLQYGKYNAIFKKANIRTDNYFSLNKNKNNVIVVDNNANIDNLLFTLRTLKLIPENDEKLILELNGNTVIQNGISLSTSQVKLFNKVLLGENVILAPGKVLEIKGEDNYTLGYTLNNGKTHLGTWVMGR</sequence>
<name>A0A5J4FWZ2_9FLAO</name>
<protein>
    <submittedName>
        <fullName evidence="3">Uncharacterized protein</fullName>
    </submittedName>
</protein>
<evidence type="ECO:0000313" key="3">
    <source>
        <dbReference type="EMBL" id="GEQ86750.1"/>
    </source>
</evidence>
<keyword evidence="2" id="KW-0732">Signal</keyword>
<reference evidence="3 4" key="1">
    <citation type="submission" date="2019-08" db="EMBL/GenBank/DDBJ databases">
        <title>Ulvibacter marinistellae sp. nov., isolated from a starfish, Patiria pectinifera.</title>
        <authorList>
            <person name="Kawano K."/>
            <person name="Ushijima N."/>
            <person name="Kihara M."/>
            <person name="Itoh H."/>
        </authorList>
    </citation>
    <scope>NUCLEOTIDE SEQUENCE [LARGE SCALE GENOMIC DNA]</scope>
    <source>
        <strain evidence="3 4">KK4</strain>
    </source>
</reference>
<dbReference type="OrthoDB" id="1427857at2"/>
<dbReference type="RefSeq" id="WP_151894672.1">
    <property type="nucleotide sequence ID" value="NZ_BKCF01000004.1"/>
</dbReference>
<feature type="region of interest" description="Disordered" evidence="1">
    <location>
        <begin position="165"/>
        <end position="201"/>
    </location>
</feature>
<dbReference type="Proteomes" id="UP000326994">
    <property type="component" value="Unassembled WGS sequence"/>
</dbReference>
<keyword evidence="4" id="KW-1185">Reference proteome</keyword>
<proteinExistence type="predicted"/>
<evidence type="ECO:0000256" key="2">
    <source>
        <dbReference type="SAM" id="SignalP"/>
    </source>
</evidence>
<gene>
    <name evidence="3" type="ORF">ULMS_22580</name>
</gene>
<evidence type="ECO:0000313" key="4">
    <source>
        <dbReference type="Proteomes" id="UP000326994"/>
    </source>
</evidence>
<accession>A0A5J4FWZ2</accession>
<dbReference type="EMBL" id="BKCF01000004">
    <property type="protein sequence ID" value="GEQ86750.1"/>
    <property type="molecule type" value="Genomic_DNA"/>
</dbReference>
<organism evidence="3 4">
    <name type="scientific">Patiriisocius marinistellae</name>
    <dbReference type="NCBI Taxonomy" id="2494560"/>
    <lineage>
        <taxon>Bacteria</taxon>
        <taxon>Pseudomonadati</taxon>
        <taxon>Bacteroidota</taxon>
        <taxon>Flavobacteriia</taxon>
        <taxon>Flavobacteriales</taxon>
        <taxon>Flavobacteriaceae</taxon>
        <taxon>Patiriisocius</taxon>
    </lineage>
</organism>
<feature type="region of interest" description="Disordered" evidence="1">
    <location>
        <begin position="24"/>
        <end position="72"/>
    </location>
</feature>
<feature type="signal peptide" evidence="2">
    <location>
        <begin position="1"/>
        <end position="23"/>
    </location>
</feature>